<dbReference type="RefSeq" id="WP_089013654.1">
    <property type="nucleotide sequence ID" value="NZ_LT607754.1"/>
</dbReference>
<protein>
    <recommendedName>
        <fullName evidence="4">Helix-turn-helix domain-containing protein</fullName>
    </recommendedName>
</protein>
<proteinExistence type="predicted"/>
<dbReference type="EMBL" id="LT607754">
    <property type="protein sequence ID" value="SCG65539.1"/>
    <property type="molecule type" value="Genomic_DNA"/>
</dbReference>
<evidence type="ECO:0000313" key="2">
    <source>
        <dbReference type="EMBL" id="SCG65539.1"/>
    </source>
</evidence>
<feature type="region of interest" description="Disordered" evidence="1">
    <location>
        <begin position="135"/>
        <end position="192"/>
    </location>
</feature>
<gene>
    <name evidence="2" type="ORF">GA0070613_4016</name>
</gene>
<sequence>MSSYTITIAADDPSRATTTLKVEVNDTTPRITELVVRAGQGDGLTAGQIPAVDLDLLLRAIAPAAGGQQAIATPPIAVSDEAPAAGAVPIGDGEPAAEPTAVQPTAPTTGADELATSNAEGAGAVDVVVPKQASPATKASKAKTATQASGAGATHSRAGKPKTATGAKATTTAAKATKRIGKGGLSGGEGRVYRRSPADLEAVYQQAGNVTAVADHYDVPRHTAQGWIRTLRRRQAGPISE</sequence>
<feature type="compositionally biased region" description="Low complexity" evidence="1">
    <location>
        <begin position="161"/>
        <end position="175"/>
    </location>
</feature>
<dbReference type="AlphaFoldDB" id="A0A1C5J5T3"/>
<name>A0A1C5J5T3_9ACTN</name>
<feature type="compositionally biased region" description="Low complexity" evidence="1">
    <location>
        <begin position="135"/>
        <end position="154"/>
    </location>
</feature>
<dbReference type="OrthoDB" id="4558074at2"/>
<evidence type="ECO:0000313" key="3">
    <source>
        <dbReference type="Proteomes" id="UP000198221"/>
    </source>
</evidence>
<reference evidence="3" key="1">
    <citation type="submission" date="2016-06" db="EMBL/GenBank/DDBJ databases">
        <authorList>
            <person name="Varghese N."/>
            <person name="Submissions Spin"/>
        </authorList>
    </citation>
    <scope>NUCLEOTIDE SEQUENCE [LARGE SCALE GENOMIC DNA]</scope>
    <source>
        <strain evidence="3">DSM 43819</strain>
    </source>
</reference>
<evidence type="ECO:0000256" key="1">
    <source>
        <dbReference type="SAM" id="MobiDB-lite"/>
    </source>
</evidence>
<keyword evidence="3" id="KW-1185">Reference proteome</keyword>
<feature type="region of interest" description="Disordered" evidence="1">
    <location>
        <begin position="85"/>
        <end position="113"/>
    </location>
</feature>
<accession>A0A1C5J5T3</accession>
<evidence type="ECO:0008006" key="4">
    <source>
        <dbReference type="Google" id="ProtNLM"/>
    </source>
</evidence>
<dbReference type="Proteomes" id="UP000198221">
    <property type="component" value="Chromosome I"/>
</dbReference>
<organism evidence="2 3">
    <name type="scientific">Micromonospora inositola</name>
    <dbReference type="NCBI Taxonomy" id="47865"/>
    <lineage>
        <taxon>Bacteria</taxon>
        <taxon>Bacillati</taxon>
        <taxon>Actinomycetota</taxon>
        <taxon>Actinomycetes</taxon>
        <taxon>Micromonosporales</taxon>
        <taxon>Micromonosporaceae</taxon>
        <taxon>Micromonospora</taxon>
    </lineage>
</organism>